<evidence type="ECO:0000313" key="3">
    <source>
        <dbReference type="Proteomes" id="UP001239085"/>
    </source>
</evidence>
<reference evidence="2 3" key="1">
    <citation type="submission" date="2023-07" db="EMBL/GenBank/DDBJ databases">
        <title>Comparative genomics of wheat-associated soil bacteria to identify genetic determinants of phenazine resistance.</title>
        <authorList>
            <person name="Mouncey N."/>
        </authorList>
    </citation>
    <scope>NUCLEOTIDE SEQUENCE [LARGE SCALE GENOMIC DNA]</scope>
    <source>
        <strain evidence="2 3">W2I7</strain>
    </source>
</reference>
<dbReference type="Proteomes" id="UP001239085">
    <property type="component" value="Unassembled WGS sequence"/>
</dbReference>
<dbReference type="RefSeq" id="WP_307361102.1">
    <property type="nucleotide sequence ID" value="NZ_JAUSXK010000001.1"/>
</dbReference>
<organism evidence="2 3">
    <name type="scientific">Microbacterium murale</name>
    <dbReference type="NCBI Taxonomy" id="1081040"/>
    <lineage>
        <taxon>Bacteria</taxon>
        <taxon>Bacillati</taxon>
        <taxon>Actinomycetota</taxon>
        <taxon>Actinomycetes</taxon>
        <taxon>Micrococcales</taxon>
        <taxon>Microbacteriaceae</taxon>
        <taxon>Microbacterium</taxon>
    </lineage>
</organism>
<accession>A0ABU0P996</accession>
<sequence length="217" mass="22679">MRKRRTPLAVAGAAGVAVVLAGCGNIDAGSWAEELFVEHMAATPGVLQASGSMSNDLPFQGSGDLAVELDSRSDVDVLDAALEHALEFDVPSTVSVKWLIVEFSEGFDTPGDAPADGASITIEMPWSGESDGIIDRALALSMINGLRSYQEEQEYVPGDGYEVVTTVVVDAQIDPCPVLELVGGVSGVDDAALEEFQQATRASTSHLIRSEICAAAP</sequence>
<feature type="signal peptide" evidence="1">
    <location>
        <begin position="1"/>
        <end position="21"/>
    </location>
</feature>
<protein>
    <recommendedName>
        <fullName evidence="4">Lipoprotein</fullName>
    </recommendedName>
</protein>
<feature type="chain" id="PRO_5045606343" description="Lipoprotein" evidence="1">
    <location>
        <begin position="22"/>
        <end position="217"/>
    </location>
</feature>
<keyword evidence="1" id="KW-0732">Signal</keyword>
<comment type="caution">
    <text evidence="2">The sequence shown here is derived from an EMBL/GenBank/DDBJ whole genome shotgun (WGS) entry which is preliminary data.</text>
</comment>
<dbReference type="EMBL" id="JAUSXK010000001">
    <property type="protein sequence ID" value="MDQ0643918.1"/>
    <property type="molecule type" value="Genomic_DNA"/>
</dbReference>
<dbReference type="PROSITE" id="PS51257">
    <property type="entry name" value="PROKAR_LIPOPROTEIN"/>
    <property type="match status" value="1"/>
</dbReference>
<proteinExistence type="predicted"/>
<evidence type="ECO:0008006" key="4">
    <source>
        <dbReference type="Google" id="ProtNLM"/>
    </source>
</evidence>
<evidence type="ECO:0000256" key="1">
    <source>
        <dbReference type="SAM" id="SignalP"/>
    </source>
</evidence>
<name>A0ABU0P996_9MICO</name>
<evidence type="ECO:0000313" key="2">
    <source>
        <dbReference type="EMBL" id="MDQ0643918.1"/>
    </source>
</evidence>
<gene>
    <name evidence="2" type="ORF">QFZ46_002078</name>
</gene>
<keyword evidence="3" id="KW-1185">Reference proteome</keyword>